<reference evidence="4 5" key="1">
    <citation type="submission" date="2024-04" db="EMBL/GenBank/DDBJ databases">
        <authorList>
            <person name="Waldvogel A.-M."/>
            <person name="Schoenle A."/>
        </authorList>
    </citation>
    <scope>NUCLEOTIDE SEQUENCE [LARGE SCALE GENOMIC DNA]</scope>
</reference>
<accession>A0AAV2LCY5</accession>
<gene>
    <name evidence="4" type="ORF">KC01_LOCUS26689</name>
</gene>
<evidence type="ECO:0000313" key="4">
    <source>
        <dbReference type="EMBL" id="CAL1598279.1"/>
    </source>
</evidence>
<dbReference type="InterPro" id="IPR003886">
    <property type="entry name" value="NIDO_dom"/>
</dbReference>
<dbReference type="PANTHER" id="PTHR13802">
    <property type="entry name" value="MUCIN 4-RELATED"/>
    <property type="match status" value="1"/>
</dbReference>
<feature type="signal peptide" evidence="2">
    <location>
        <begin position="1"/>
        <end position="23"/>
    </location>
</feature>
<name>A0AAV2LCY5_KNICA</name>
<evidence type="ECO:0000256" key="2">
    <source>
        <dbReference type="SAM" id="SignalP"/>
    </source>
</evidence>
<feature type="region of interest" description="Disordered" evidence="1">
    <location>
        <begin position="307"/>
        <end position="390"/>
    </location>
</feature>
<keyword evidence="2" id="KW-0732">Signal</keyword>
<dbReference type="AlphaFoldDB" id="A0AAV2LCY5"/>
<evidence type="ECO:0000313" key="5">
    <source>
        <dbReference type="Proteomes" id="UP001497482"/>
    </source>
</evidence>
<dbReference type="InterPro" id="IPR051495">
    <property type="entry name" value="Epithelial_Barrier/Signaling"/>
</dbReference>
<dbReference type="PROSITE" id="PS51220">
    <property type="entry name" value="NIDO"/>
    <property type="match status" value="1"/>
</dbReference>
<dbReference type="Proteomes" id="UP001497482">
    <property type="component" value="Chromosome 22"/>
</dbReference>
<evidence type="ECO:0000256" key="1">
    <source>
        <dbReference type="SAM" id="MobiDB-lite"/>
    </source>
</evidence>
<feature type="domain" description="NIDO" evidence="3">
    <location>
        <begin position="101"/>
        <end position="267"/>
    </location>
</feature>
<dbReference type="EMBL" id="OZ035844">
    <property type="protein sequence ID" value="CAL1598279.1"/>
    <property type="molecule type" value="Genomic_DNA"/>
</dbReference>
<sequence>MDRGQALAVWLLCFCGGLRLASGITRADLFSYGYNTGDLILAEGDDETSKVLTLPRPLYFYDTSFMQLYVATNGIISAQDLPMEKQYVDDGFPTDFPVVAPFLADIDTSNGQGQIYYRVTETPRVLNRLAREVHRGFPDAKFVPTHAVVATWENVAAYEDDPKRRPTNKVNTFQAVIGYDETDSYVVFLYPGDGLNFFGTRPKESYNVEIELPARVGFSRGEVAFFLFTRTEGPHYSVTSDEQSVKNLHQVGNTGIPGIWLFHTGNRYSFGNIVPASFGGLLATPPAQGYEFGLDSTTPEYAEFEEYSDATYSPDEVEDDEYPLTNAGPFEPAAVEEAPSGPVEPALTRVPFTESTEDLPVTEPSERPEVAPRLYAPPPPSEDTRNQHPEQPQVPLEVIDVYPPPPSNPHLSPGGYVVSVDEDDVDFDTGGEGGKSSYAKLPNLSSVCSRRQHNTVVVRDRDFQVCLKPPKLTPTNF</sequence>
<evidence type="ECO:0000259" key="3">
    <source>
        <dbReference type="PROSITE" id="PS51220"/>
    </source>
</evidence>
<protein>
    <recommendedName>
        <fullName evidence="3">NIDO domain-containing protein</fullName>
    </recommendedName>
</protein>
<keyword evidence="5" id="KW-1185">Reference proteome</keyword>
<feature type="chain" id="PRO_5043506089" description="NIDO domain-containing protein" evidence="2">
    <location>
        <begin position="24"/>
        <end position="477"/>
    </location>
</feature>
<organism evidence="4 5">
    <name type="scientific">Knipowitschia caucasica</name>
    <name type="common">Caucasian dwarf goby</name>
    <name type="synonym">Pomatoschistus caucasicus</name>
    <dbReference type="NCBI Taxonomy" id="637954"/>
    <lineage>
        <taxon>Eukaryota</taxon>
        <taxon>Metazoa</taxon>
        <taxon>Chordata</taxon>
        <taxon>Craniata</taxon>
        <taxon>Vertebrata</taxon>
        <taxon>Euteleostomi</taxon>
        <taxon>Actinopterygii</taxon>
        <taxon>Neopterygii</taxon>
        <taxon>Teleostei</taxon>
        <taxon>Neoteleostei</taxon>
        <taxon>Acanthomorphata</taxon>
        <taxon>Gobiaria</taxon>
        <taxon>Gobiiformes</taxon>
        <taxon>Gobioidei</taxon>
        <taxon>Gobiidae</taxon>
        <taxon>Gobiinae</taxon>
        <taxon>Knipowitschia</taxon>
    </lineage>
</organism>
<dbReference type="GO" id="GO:0007160">
    <property type="term" value="P:cell-matrix adhesion"/>
    <property type="evidence" value="ECO:0007669"/>
    <property type="project" value="InterPro"/>
</dbReference>
<dbReference type="PANTHER" id="PTHR13802:SF65">
    <property type="entry name" value="NIDOGEN"/>
    <property type="match status" value="1"/>
</dbReference>
<proteinExistence type="predicted"/>
<dbReference type="SMART" id="SM00539">
    <property type="entry name" value="NIDO"/>
    <property type="match status" value="1"/>
</dbReference>
<dbReference type="Pfam" id="PF06119">
    <property type="entry name" value="NIDO"/>
    <property type="match status" value="1"/>
</dbReference>